<dbReference type="GO" id="GO:0000978">
    <property type="term" value="F:RNA polymerase II cis-regulatory region sequence-specific DNA binding"/>
    <property type="evidence" value="ECO:0007669"/>
    <property type="project" value="TreeGrafter"/>
</dbReference>
<dbReference type="Pfam" id="PF13912">
    <property type="entry name" value="zf-C2H2_6"/>
    <property type="match status" value="1"/>
</dbReference>
<name>A0A0P7UTP5_SCLFO</name>
<dbReference type="FunFam" id="3.30.160.60:FF:001098">
    <property type="entry name" value="Ras responsive element binding protein 1"/>
    <property type="match status" value="1"/>
</dbReference>
<feature type="compositionally biased region" description="Basic and acidic residues" evidence="2">
    <location>
        <begin position="101"/>
        <end position="128"/>
    </location>
</feature>
<dbReference type="GO" id="GO:0001228">
    <property type="term" value="F:DNA-binding transcription activator activity, RNA polymerase II-specific"/>
    <property type="evidence" value="ECO:0007669"/>
    <property type="project" value="TreeGrafter"/>
</dbReference>
<dbReference type="SMART" id="SM00355">
    <property type="entry name" value="ZnF_C2H2"/>
    <property type="match status" value="2"/>
</dbReference>
<accession>A0A0P7UTP5</accession>
<dbReference type="Pfam" id="PF00096">
    <property type="entry name" value="zf-C2H2"/>
    <property type="match status" value="1"/>
</dbReference>
<dbReference type="FunFam" id="3.30.160.60:FF:002109">
    <property type="entry name" value="ras-responsive element-binding protein 1 isoform X1"/>
    <property type="match status" value="1"/>
</dbReference>
<dbReference type="PROSITE" id="PS50157">
    <property type="entry name" value="ZINC_FINGER_C2H2_2"/>
    <property type="match status" value="2"/>
</dbReference>
<feature type="compositionally biased region" description="Basic and acidic residues" evidence="2">
    <location>
        <begin position="16"/>
        <end position="33"/>
    </location>
</feature>
<evidence type="ECO:0000313" key="5">
    <source>
        <dbReference type="Proteomes" id="UP000034805"/>
    </source>
</evidence>
<dbReference type="InterPro" id="IPR013087">
    <property type="entry name" value="Znf_C2H2_type"/>
</dbReference>
<keyword evidence="1" id="KW-0862">Zinc</keyword>
<organism evidence="4 5">
    <name type="scientific">Scleropages formosus</name>
    <name type="common">Asian bonytongue</name>
    <name type="synonym">Osteoglossum formosum</name>
    <dbReference type="NCBI Taxonomy" id="113540"/>
    <lineage>
        <taxon>Eukaryota</taxon>
        <taxon>Metazoa</taxon>
        <taxon>Chordata</taxon>
        <taxon>Craniata</taxon>
        <taxon>Vertebrata</taxon>
        <taxon>Euteleostomi</taxon>
        <taxon>Actinopterygii</taxon>
        <taxon>Neopterygii</taxon>
        <taxon>Teleostei</taxon>
        <taxon>Osteoglossocephala</taxon>
        <taxon>Osteoglossomorpha</taxon>
        <taxon>Osteoglossiformes</taxon>
        <taxon>Osteoglossidae</taxon>
        <taxon>Scleropages</taxon>
    </lineage>
</organism>
<keyword evidence="1" id="KW-0863">Zinc-finger</keyword>
<dbReference type="InterPro" id="IPR052795">
    <property type="entry name" value="RREB1"/>
</dbReference>
<proteinExistence type="predicted"/>
<dbReference type="PANTHER" id="PTHR46451:SF1">
    <property type="entry name" value="RAS-RESPONSIVE ELEMENT-BINDING PROTEIN 1"/>
    <property type="match status" value="1"/>
</dbReference>
<feature type="domain" description="C2H2-type" evidence="3">
    <location>
        <begin position="49"/>
        <end position="76"/>
    </location>
</feature>
<gene>
    <name evidence="4" type="ORF">Z043_118901</name>
</gene>
<dbReference type="SUPFAM" id="SSF57667">
    <property type="entry name" value="beta-beta-alpha zinc fingers"/>
    <property type="match status" value="1"/>
</dbReference>
<feature type="region of interest" description="Disordered" evidence="2">
    <location>
        <begin position="92"/>
        <end position="128"/>
    </location>
</feature>
<evidence type="ECO:0000259" key="3">
    <source>
        <dbReference type="PROSITE" id="PS50157"/>
    </source>
</evidence>
<evidence type="ECO:0000256" key="1">
    <source>
        <dbReference type="PROSITE-ProRule" id="PRU00042"/>
    </source>
</evidence>
<feature type="domain" description="C2H2-type" evidence="3">
    <location>
        <begin position="77"/>
        <end position="104"/>
    </location>
</feature>
<dbReference type="GO" id="GO:0008270">
    <property type="term" value="F:zinc ion binding"/>
    <property type="evidence" value="ECO:0007669"/>
    <property type="project" value="UniProtKB-KW"/>
</dbReference>
<evidence type="ECO:0000256" key="2">
    <source>
        <dbReference type="SAM" id="MobiDB-lite"/>
    </source>
</evidence>
<dbReference type="Gene3D" id="3.30.160.60">
    <property type="entry name" value="Classic Zinc Finger"/>
    <property type="match status" value="2"/>
</dbReference>
<feature type="region of interest" description="Disordered" evidence="2">
    <location>
        <begin position="1"/>
        <end position="48"/>
    </location>
</feature>
<evidence type="ECO:0000313" key="4">
    <source>
        <dbReference type="EMBL" id="KPP62886.1"/>
    </source>
</evidence>
<dbReference type="GO" id="GO:0005634">
    <property type="term" value="C:nucleus"/>
    <property type="evidence" value="ECO:0007669"/>
    <property type="project" value="TreeGrafter"/>
</dbReference>
<protein>
    <recommendedName>
        <fullName evidence="3">C2H2-type domain-containing protein</fullName>
    </recommendedName>
</protein>
<dbReference type="PROSITE" id="PS00028">
    <property type="entry name" value="ZINC_FINGER_C2H2_1"/>
    <property type="match status" value="2"/>
</dbReference>
<dbReference type="PANTHER" id="PTHR46451">
    <property type="entry name" value="RAS-RESPONSIVE ELEMENT-BINDING PROTEIN 1"/>
    <property type="match status" value="1"/>
</dbReference>
<keyword evidence="1" id="KW-0479">Metal-binding</keyword>
<feature type="non-terminal residue" evidence="4">
    <location>
        <position position="128"/>
    </location>
</feature>
<comment type="caution">
    <text evidence="4">The sequence shown here is derived from an EMBL/GenBank/DDBJ whole genome shotgun (WGS) entry which is preliminary data.</text>
</comment>
<dbReference type="EMBL" id="JARO02008309">
    <property type="protein sequence ID" value="KPP62886.1"/>
    <property type="molecule type" value="Genomic_DNA"/>
</dbReference>
<dbReference type="InterPro" id="IPR036236">
    <property type="entry name" value="Znf_C2H2_sf"/>
</dbReference>
<sequence length="128" mass="14262">MGSGADSGSEEEEREQEGKSDEDSRATEPRSSEAGRGPAAGNKADKRKKICSMCGKRFWSLQDLTRHTRSHTGEKPYKCQTCERTFTLKHSLVRHQRIHQKPRDGDSEGVRPHGDPDEEGARGHSSSE</sequence>
<dbReference type="Proteomes" id="UP000034805">
    <property type="component" value="Unassembled WGS sequence"/>
</dbReference>
<reference evidence="4 5" key="1">
    <citation type="submission" date="2015-08" db="EMBL/GenBank/DDBJ databases">
        <title>The genome of the Asian arowana (Scleropages formosus).</title>
        <authorList>
            <person name="Tan M.H."/>
            <person name="Gan H.M."/>
            <person name="Croft L.J."/>
            <person name="Austin C.M."/>
        </authorList>
    </citation>
    <scope>NUCLEOTIDE SEQUENCE [LARGE SCALE GENOMIC DNA]</scope>
    <source>
        <strain evidence="4">Aro1</strain>
    </source>
</reference>
<dbReference type="AlphaFoldDB" id="A0A0P7UTP5"/>